<evidence type="ECO:0000313" key="8">
    <source>
        <dbReference type="Proteomes" id="UP000004030"/>
    </source>
</evidence>
<feature type="domain" description="Formimidoylglutamate deiminase N-terminal" evidence="6">
    <location>
        <begin position="5"/>
        <end position="48"/>
    </location>
</feature>
<dbReference type="Pfam" id="PF01979">
    <property type="entry name" value="Amidohydro_1"/>
    <property type="match status" value="1"/>
</dbReference>
<sequence length="454" mass="48622">MNTETVLHFERLLLPGGWQRDVRLVLEDGLIVSITPDAAPRPGDKRHATGLPGMPNLHSHAFQRGMAGAAEYRGGGKDSFWTWREAMYCFVDRLDPEAMLAIAALAYMEMLEAGFTRVGEFHYLHHDPAGHSYEEPARMAVALAEAAAETGIALTLLPVFYAQAGFGGLPASPRQRRFVTDPESYARLLDASRHALAGLHDARLGIAPHSLRAVTPAALAEVTALGHDGPVHIHIAEQQREVDDCLAWSGARPVQWLLDNAEVGPDWCLVHATHVNEAEWRGMILSGAIAGLCPMTEANLGDGIFPAAAALAGGLGFGIGSDSNIRIDMTEELRLLEYGQRLSHHGRNCLTEPGGGSTGRFLYHGGVAGGSQALAAPAPLAPGSPADLVSLRADAPSLIGRSDDALLDAFVFSAGQGAIESVWRRGCRIVRDGRHVRRGAIVDHFALTLKRLAQ</sequence>
<dbReference type="InterPro" id="IPR032466">
    <property type="entry name" value="Metal_Hydrolase"/>
</dbReference>
<keyword evidence="3" id="KW-0378">Hydrolase</keyword>
<dbReference type="InterPro" id="IPR006680">
    <property type="entry name" value="Amidohydro-rel"/>
</dbReference>
<feature type="domain" description="Amidohydrolase-related" evidence="5">
    <location>
        <begin position="51"/>
        <end position="426"/>
    </location>
</feature>
<dbReference type="GO" id="GO:0019239">
    <property type="term" value="F:deaminase activity"/>
    <property type="evidence" value="ECO:0007669"/>
    <property type="project" value="TreeGrafter"/>
</dbReference>
<dbReference type="NCBIfam" id="NF006683">
    <property type="entry name" value="PRK09229.1-4"/>
    <property type="match status" value="1"/>
</dbReference>
<accession>G6E957</accession>
<evidence type="ECO:0000259" key="6">
    <source>
        <dbReference type="Pfam" id="PF22429"/>
    </source>
</evidence>
<comment type="caution">
    <text evidence="7">The sequence shown here is derived from an EMBL/GenBank/DDBJ whole genome shotgun (WGS) entry which is preliminary data.</text>
</comment>
<dbReference type="SUPFAM" id="SSF51556">
    <property type="entry name" value="Metallo-dependent hydrolases"/>
    <property type="match status" value="1"/>
</dbReference>
<evidence type="ECO:0000256" key="3">
    <source>
        <dbReference type="ARBA" id="ARBA00022801"/>
    </source>
</evidence>
<comment type="cofactor">
    <cofactor evidence="1">
        <name>Zn(2+)</name>
        <dbReference type="ChEBI" id="CHEBI:29105"/>
    </cofactor>
</comment>
<evidence type="ECO:0000256" key="2">
    <source>
        <dbReference type="ARBA" id="ARBA00022723"/>
    </source>
</evidence>
<dbReference type="KEGG" id="npn:JI59_15700"/>
<dbReference type="InterPro" id="IPR055156">
    <property type="entry name" value="HutF-like_N"/>
</dbReference>
<proteinExistence type="predicted"/>
<dbReference type="OrthoDB" id="9796020at2"/>
<dbReference type="NCBIfam" id="TIGR02022">
    <property type="entry name" value="hutF"/>
    <property type="match status" value="1"/>
</dbReference>
<reference evidence="7 8" key="1">
    <citation type="journal article" date="2012" name="J. Bacteriol.">
        <title>Genome sequence of benzo(a)pyrene-degrading bacterium Novosphingobium pentaromativorans US6-1.</title>
        <authorList>
            <person name="Luo Y.R."/>
            <person name="Kang S.G."/>
            <person name="Kim S.J."/>
            <person name="Kim M.R."/>
            <person name="Li N."/>
            <person name="Lee J.H."/>
            <person name="Kwon K.K."/>
        </authorList>
    </citation>
    <scope>NUCLEOTIDE SEQUENCE [LARGE SCALE GENOMIC DNA]</scope>
    <source>
        <strain evidence="7 8">US6-1</strain>
    </source>
</reference>
<keyword evidence="4" id="KW-0862">Zinc</keyword>
<dbReference type="GO" id="GO:0046872">
    <property type="term" value="F:metal ion binding"/>
    <property type="evidence" value="ECO:0007669"/>
    <property type="project" value="UniProtKB-KW"/>
</dbReference>
<protein>
    <submittedName>
        <fullName evidence="7">N-formimino-L-glutamate deiminase</fullName>
    </submittedName>
</protein>
<dbReference type="InterPro" id="IPR011059">
    <property type="entry name" value="Metal-dep_hydrolase_composite"/>
</dbReference>
<dbReference type="RefSeq" id="WP_007011793.1">
    <property type="nucleotide sequence ID" value="NZ_AGFM01000009.1"/>
</dbReference>
<dbReference type="STRING" id="1088721.JI59_15700"/>
<evidence type="ECO:0000256" key="1">
    <source>
        <dbReference type="ARBA" id="ARBA00001947"/>
    </source>
</evidence>
<organism evidence="7 8">
    <name type="scientific">Novosphingobium pentaromativorans US6-1</name>
    <dbReference type="NCBI Taxonomy" id="1088721"/>
    <lineage>
        <taxon>Bacteria</taxon>
        <taxon>Pseudomonadati</taxon>
        <taxon>Pseudomonadota</taxon>
        <taxon>Alphaproteobacteria</taxon>
        <taxon>Sphingomonadales</taxon>
        <taxon>Sphingomonadaceae</taxon>
        <taxon>Novosphingobium</taxon>
    </lineage>
</organism>
<dbReference type="PANTHER" id="PTHR11271">
    <property type="entry name" value="GUANINE DEAMINASE"/>
    <property type="match status" value="1"/>
</dbReference>
<dbReference type="EMBL" id="AGFM01000009">
    <property type="protein sequence ID" value="EHJ62281.1"/>
    <property type="molecule type" value="Genomic_DNA"/>
</dbReference>
<dbReference type="InterPro" id="IPR010252">
    <property type="entry name" value="HutF"/>
</dbReference>
<dbReference type="Gene3D" id="2.30.40.10">
    <property type="entry name" value="Urease, subunit C, domain 1"/>
    <property type="match status" value="1"/>
</dbReference>
<gene>
    <name evidence="7" type="ORF">NSU_0878</name>
</gene>
<dbReference type="NCBIfam" id="NF006681">
    <property type="entry name" value="PRK09229.1-2"/>
    <property type="match status" value="1"/>
</dbReference>
<dbReference type="SUPFAM" id="SSF51338">
    <property type="entry name" value="Composite domain of metallo-dependent hydrolases"/>
    <property type="match status" value="1"/>
</dbReference>
<dbReference type="PATRIC" id="fig|1088721.3.peg.869"/>
<dbReference type="PANTHER" id="PTHR11271:SF48">
    <property type="entry name" value="AMIDOHYDROLASE-RELATED DOMAIN-CONTAINING PROTEIN"/>
    <property type="match status" value="1"/>
</dbReference>
<dbReference type="Pfam" id="PF22429">
    <property type="entry name" value="HutF_N"/>
    <property type="match status" value="1"/>
</dbReference>
<keyword evidence="8" id="KW-1185">Reference proteome</keyword>
<dbReference type="AlphaFoldDB" id="G6E957"/>
<dbReference type="NCBIfam" id="NF006684">
    <property type="entry name" value="PRK09229.1-5"/>
    <property type="match status" value="1"/>
</dbReference>
<keyword evidence="2" id="KW-0479">Metal-binding</keyword>
<dbReference type="GO" id="GO:0005829">
    <property type="term" value="C:cytosol"/>
    <property type="evidence" value="ECO:0007669"/>
    <property type="project" value="TreeGrafter"/>
</dbReference>
<dbReference type="eggNOG" id="COG0402">
    <property type="taxonomic scope" value="Bacteria"/>
</dbReference>
<evidence type="ECO:0000313" key="7">
    <source>
        <dbReference type="EMBL" id="EHJ62281.1"/>
    </source>
</evidence>
<evidence type="ECO:0000259" key="5">
    <source>
        <dbReference type="Pfam" id="PF01979"/>
    </source>
</evidence>
<name>G6E957_9SPHN</name>
<dbReference type="Gene3D" id="3.20.20.140">
    <property type="entry name" value="Metal-dependent hydrolases"/>
    <property type="match status" value="1"/>
</dbReference>
<dbReference type="InterPro" id="IPR051607">
    <property type="entry name" value="Metallo-dep_hydrolases"/>
</dbReference>
<dbReference type="Proteomes" id="UP000004030">
    <property type="component" value="Unassembled WGS sequence"/>
</dbReference>
<evidence type="ECO:0000256" key="4">
    <source>
        <dbReference type="ARBA" id="ARBA00022833"/>
    </source>
</evidence>